<dbReference type="RefSeq" id="WP_145371790.1">
    <property type="nucleotide sequence ID" value="NZ_CP036275.1"/>
</dbReference>
<dbReference type="Gene3D" id="1.10.10.1150">
    <property type="entry name" value="Coenzyme PQQ synthesis protein D (PqqD)"/>
    <property type="match status" value="1"/>
</dbReference>
<dbReference type="Gene3D" id="2.40.50.100">
    <property type="match status" value="1"/>
</dbReference>
<keyword evidence="2" id="KW-1133">Transmembrane helix</keyword>
<feature type="transmembrane region" description="Helical" evidence="2">
    <location>
        <begin position="399"/>
        <end position="422"/>
    </location>
</feature>
<name>A0A517ZDD9_9PLAN</name>
<evidence type="ECO:0000313" key="4">
    <source>
        <dbReference type="Proteomes" id="UP000320496"/>
    </source>
</evidence>
<feature type="region of interest" description="Disordered" evidence="1">
    <location>
        <begin position="1"/>
        <end position="23"/>
    </location>
</feature>
<dbReference type="GO" id="GO:0005737">
    <property type="term" value="C:cytoplasm"/>
    <property type="evidence" value="ECO:0007669"/>
    <property type="project" value="TreeGrafter"/>
</dbReference>
<dbReference type="EMBL" id="CP036275">
    <property type="protein sequence ID" value="QDU40503.1"/>
    <property type="molecule type" value="Genomic_DNA"/>
</dbReference>
<evidence type="ECO:0000256" key="1">
    <source>
        <dbReference type="SAM" id="MobiDB-lite"/>
    </source>
</evidence>
<dbReference type="GO" id="GO:0031293">
    <property type="term" value="P:membrane protein intracellular domain proteolysis"/>
    <property type="evidence" value="ECO:0007669"/>
    <property type="project" value="TreeGrafter"/>
</dbReference>
<feature type="transmembrane region" description="Helical" evidence="2">
    <location>
        <begin position="200"/>
        <end position="218"/>
    </location>
</feature>
<dbReference type="InterPro" id="IPR041881">
    <property type="entry name" value="PqqD_sf"/>
</dbReference>
<feature type="transmembrane region" description="Helical" evidence="2">
    <location>
        <begin position="265"/>
        <end position="287"/>
    </location>
</feature>
<dbReference type="KEGG" id="mri:Mal4_48610"/>
<gene>
    <name evidence="3" type="ORF">Mal4_48610</name>
</gene>
<protein>
    <submittedName>
        <fullName evidence="3">Multidrug resistance protein MdtN</fullName>
    </submittedName>
</protein>
<dbReference type="Gene3D" id="2.40.30.170">
    <property type="match status" value="1"/>
</dbReference>
<dbReference type="AlphaFoldDB" id="A0A517ZDD9"/>
<proteinExistence type="predicted"/>
<reference evidence="3 4" key="1">
    <citation type="submission" date="2019-02" db="EMBL/GenBank/DDBJ databases">
        <title>Deep-cultivation of Planctomycetes and their phenomic and genomic characterization uncovers novel biology.</title>
        <authorList>
            <person name="Wiegand S."/>
            <person name="Jogler M."/>
            <person name="Boedeker C."/>
            <person name="Pinto D."/>
            <person name="Vollmers J."/>
            <person name="Rivas-Marin E."/>
            <person name="Kohn T."/>
            <person name="Peeters S.H."/>
            <person name="Heuer A."/>
            <person name="Rast P."/>
            <person name="Oberbeckmann S."/>
            <person name="Bunk B."/>
            <person name="Jeske O."/>
            <person name="Meyerdierks A."/>
            <person name="Storesund J.E."/>
            <person name="Kallscheuer N."/>
            <person name="Luecker S."/>
            <person name="Lage O.M."/>
            <person name="Pohl T."/>
            <person name="Merkel B.J."/>
            <person name="Hornburger P."/>
            <person name="Mueller R.-W."/>
            <person name="Bruemmer F."/>
            <person name="Labrenz M."/>
            <person name="Spormann A.M."/>
            <person name="Op den Camp H."/>
            <person name="Overmann J."/>
            <person name="Amann R."/>
            <person name="Jetten M.S.M."/>
            <person name="Mascher T."/>
            <person name="Medema M.H."/>
            <person name="Devos D.P."/>
            <person name="Kaster A.-K."/>
            <person name="Ovreas L."/>
            <person name="Rohde M."/>
            <person name="Galperin M.Y."/>
            <person name="Jogler C."/>
        </authorList>
    </citation>
    <scope>NUCLEOTIDE SEQUENCE [LARGE SCALE GENOMIC DNA]</scope>
    <source>
        <strain evidence="3 4">Mal4</strain>
    </source>
</reference>
<keyword evidence="2" id="KW-0472">Membrane</keyword>
<keyword evidence="2" id="KW-0812">Transmembrane</keyword>
<accession>A0A517ZDD9</accession>
<keyword evidence="4" id="KW-1185">Reference proteome</keyword>
<dbReference type="PANTHER" id="PTHR13325:SF3">
    <property type="entry name" value="MEMBRANE-BOUND TRANSCRIPTION FACTOR SITE-2 PROTEASE"/>
    <property type="match status" value="1"/>
</dbReference>
<feature type="transmembrane region" description="Helical" evidence="2">
    <location>
        <begin position="293"/>
        <end position="312"/>
    </location>
</feature>
<dbReference type="Proteomes" id="UP000320496">
    <property type="component" value="Chromosome"/>
</dbReference>
<dbReference type="GO" id="GO:0016020">
    <property type="term" value="C:membrane"/>
    <property type="evidence" value="ECO:0007669"/>
    <property type="project" value="InterPro"/>
</dbReference>
<feature type="transmembrane region" description="Helical" evidence="2">
    <location>
        <begin position="443"/>
        <end position="462"/>
    </location>
</feature>
<feature type="transmembrane region" description="Helical" evidence="2">
    <location>
        <begin position="157"/>
        <end position="180"/>
    </location>
</feature>
<dbReference type="GO" id="GO:0004222">
    <property type="term" value="F:metalloendopeptidase activity"/>
    <property type="evidence" value="ECO:0007669"/>
    <property type="project" value="InterPro"/>
</dbReference>
<dbReference type="InterPro" id="IPR001193">
    <property type="entry name" value="MBTPS2"/>
</dbReference>
<evidence type="ECO:0000313" key="3">
    <source>
        <dbReference type="EMBL" id="QDU40503.1"/>
    </source>
</evidence>
<feature type="transmembrane region" description="Helical" evidence="2">
    <location>
        <begin position="368"/>
        <end position="393"/>
    </location>
</feature>
<organism evidence="3 4">
    <name type="scientific">Maioricimonas rarisocia</name>
    <dbReference type="NCBI Taxonomy" id="2528026"/>
    <lineage>
        <taxon>Bacteria</taxon>
        <taxon>Pseudomonadati</taxon>
        <taxon>Planctomycetota</taxon>
        <taxon>Planctomycetia</taxon>
        <taxon>Planctomycetales</taxon>
        <taxon>Planctomycetaceae</taxon>
        <taxon>Maioricimonas</taxon>
    </lineage>
</organism>
<dbReference type="SUPFAM" id="SSF111369">
    <property type="entry name" value="HlyD-like secretion proteins"/>
    <property type="match status" value="1"/>
</dbReference>
<dbReference type="OrthoDB" id="9759690at2"/>
<evidence type="ECO:0000256" key="2">
    <source>
        <dbReference type="SAM" id="Phobius"/>
    </source>
</evidence>
<sequence length="749" mass="84828">MSVASPVDETAESTQPPQEPLPLRMRPDLVVRTEVYEGRTCYIIKDPIGLRYFRFDREEHRLLSMLDGKRTAEQIVERMNAEFRPQQFQLEDVARFAQQLLQLGLVVTIVPGVGDALYEAREQRKRQKRISTFTNFLYIKLPGFDPERLLSWMYPRVSFLFSTTGVALTLLLWLAAGLLVTLNYDQFRSRPELLQFHTFFNVHNVFWLWVAVGISKILHEFGHGLTCKHFKGECHDMGVLFLVFTPCLYCNVSDSWMTGSRWARIWISAAGMYVEITLASIAVFAWWLTEPGIIHNIAFAMMAVCSFNTLLVNGNPLLRYDGYYVMTDLLHVPNLMQKSSELVRHLIFRHALGIDIPAPAFLPERRRLLFVTYAVLAYLYRLVLVVVISWFLYRFLEPYKLGVISKILGAAGLGLTVVMPLWKTVSFVAHQDNVGEIVTGPKFIRTIVILAIAVAAFGWLPVPHRVESVASVEYRDAVPVYATVAGYLKDIRVEPGQRVEEGDVIAVLDNEPLEDEIAELEHRLRVADIRIQTAIALDREQDRQALEVSVRQTREMLETRKQQLSELTVKAPRSGIVIPATARPADAGIGTSELASTHPLKSENQNRYLHRNTLLCEIGPSSDFDAVLLIDQSEMEFVDDDQHVWLKLDAAPDVTLTGSTESVGVDRATTVPTPLSNRVGGELATVSEDGMTDTPVSPHYQVRVRLDDSDQLDVDGVLRHGNRGKARVDCGTWTCWQWLARTFNQVFQM</sequence>
<dbReference type="PANTHER" id="PTHR13325">
    <property type="entry name" value="PROTEASE M50 MEMBRANE-BOUND TRANSCRIPTION FACTOR SITE 2 PROTEASE"/>
    <property type="match status" value="1"/>
</dbReference>